<evidence type="ECO:0000313" key="2">
    <source>
        <dbReference type="Proteomes" id="UP000641386"/>
    </source>
</evidence>
<organism evidence="1 2">
    <name type="scientific">Streptomyces spiralis</name>
    <dbReference type="NCBI Taxonomy" id="66376"/>
    <lineage>
        <taxon>Bacteria</taxon>
        <taxon>Bacillati</taxon>
        <taxon>Actinomycetota</taxon>
        <taxon>Actinomycetes</taxon>
        <taxon>Kitasatosporales</taxon>
        <taxon>Streptomycetaceae</taxon>
        <taxon>Streptomyces</taxon>
    </lineage>
</organism>
<accession>A0A919A2S2</accession>
<sequence length="335" mass="37352">MARGDGARPAYDPAGHDTELRAALQDLRTGRWMAMRDLLERTTAWWQWTARTQVLAAAAAGTDVVRAWRAEEPESVPAAVMHARVAVERALRARRESHRRTHELWIEAWDASHTATRIAEPDPVPWVCLLALAQLDAGLSWEEHRVAAPEPTLPVGPWGLLAEAGKRDPCNREAHHRMLQFLYARGSSGRLAEAAGYAQWAAASAPPGSALHVLPLYVRVERYRRGAGQDAALDLHWVAEDATREAQEALDTWFARSGTAERSPLDLNHLAHALWGALRFREAARVFDVLGPYWTPLPWVHRTTDPGDPARALEVFLQARARCRAAADDDPGRRF</sequence>
<gene>
    <name evidence="1" type="ORF">GCM10014715_42610</name>
</gene>
<dbReference type="AlphaFoldDB" id="A0A919A2S2"/>
<proteinExistence type="predicted"/>
<comment type="caution">
    <text evidence="1">The sequence shown here is derived from an EMBL/GenBank/DDBJ whole genome shotgun (WGS) entry which is preliminary data.</text>
</comment>
<dbReference type="RefSeq" id="WP_030168011.1">
    <property type="nucleotide sequence ID" value="NZ_BNBC01000019.1"/>
</dbReference>
<reference evidence="1" key="2">
    <citation type="submission" date="2020-09" db="EMBL/GenBank/DDBJ databases">
        <authorList>
            <person name="Sun Q."/>
            <person name="Ohkuma M."/>
        </authorList>
    </citation>
    <scope>NUCLEOTIDE SEQUENCE</scope>
    <source>
        <strain evidence="1">JCM 3302</strain>
    </source>
</reference>
<dbReference type="Proteomes" id="UP000641386">
    <property type="component" value="Unassembled WGS sequence"/>
</dbReference>
<reference evidence="1" key="1">
    <citation type="journal article" date="2014" name="Int. J. Syst. Evol. Microbiol.">
        <title>Complete genome sequence of Corynebacterium casei LMG S-19264T (=DSM 44701T), isolated from a smear-ripened cheese.</title>
        <authorList>
            <consortium name="US DOE Joint Genome Institute (JGI-PGF)"/>
            <person name="Walter F."/>
            <person name="Albersmeier A."/>
            <person name="Kalinowski J."/>
            <person name="Ruckert C."/>
        </authorList>
    </citation>
    <scope>NUCLEOTIDE SEQUENCE</scope>
    <source>
        <strain evidence="1">JCM 3302</strain>
    </source>
</reference>
<dbReference type="EMBL" id="BNBC01000019">
    <property type="protein sequence ID" value="GHE82266.1"/>
    <property type="molecule type" value="Genomic_DNA"/>
</dbReference>
<evidence type="ECO:0000313" key="1">
    <source>
        <dbReference type="EMBL" id="GHE82266.1"/>
    </source>
</evidence>
<name>A0A919A2S2_9ACTN</name>
<keyword evidence="2" id="KW-1185">Reference proteome</keyword>
<protein>
    <submittedName>
        <fullName evidence="1">Uncharacterized protein</fullName>
    </submittedName>
</protein>